<keyword evidence="5" id="KW-1185">Reference proteome</keyword>
<dbReference type="InterPro" id="IPR029058">
    <property type="entry name" value="AB_hydrolase_fold"/>
</dbReference>
<evidence type="ECO:0000256" key="2">
    <source>
        <dbReference type="ARBA" id="ARBA00022801"/>
    </source>
</evidence>
<name>A0ABV9TXK9_9ACTN</name>
<gene>
    <name evidence="4" type="ORF">ACFPCY_13225</name>
</gene>
<keyword evidence="2" id="KW-0378">Hydrolase</keyword>
<dbReference type="Gene3D" id="3.40.50.1820">
    <property type="entry name" value="alpha/beta hydrolase"/>
    <property type="match status" value="1"/>
</dbReference>
<evidence type="ECO:0000259" key="3">
    <source>
        <dbReference type="SMART" id="SM00824"/>
    </source>
</evidence>
<dbReference type="Pfam" id="PF00975">
    <property type="entry name" value="Thioesterase"/>
    <property type="match status" value="1"/>
</dbReference>
<dbReference type="PANTHER" id="PTHR11487">
    <property type="entry name" value="THIOESTERASE"/>
    <property type="match status" value="1"/>
</dbReference>
<feature type="domain" description="Thioesterase TesA-like" evidence="3">
    <location>
        <begin position="25"/>
        <end position="244"/>
    </location>
</feature>
<proteinExistence type="inferred from homology"/>
<reference evidence="5" key="1">
    <citation type="journal article" date="2019" name="Int. J. Syst. Evol. Microbiol.">
        <title>The Global Catalogue of Microorganisms (GCM) 10K type strain sequencing project: providing services to taxonomists for standard genome sequencing and annotation.</title>
        <authorList>
            <consortium name="The Broad Institute Genomics Platform"/>
            <consortium name="The Broad Institute Genome Sequencing Center for Infectious Disease"/>
            <person name="Wu L."/>
            <person name="Ma J."/>
        </authorList>
    </citation>
    <scope>NUCLEOTIDE SEQUENCE [LARGE SCALE GENOMIC DNA]</scope>
    <source>
        <strain evidence="5">KLKA75</strain>
    </source>
</reference>
<dbReference type="EMBL" id="JBHSIT010000003">
    <property type="protein sequence ID" value="MFC4908291.1"/>
    <property type="molecule type" value="Genomic_DNA"/>
</dbReference>
<dbReference type="InterPro" id="IPR020802">
    <property type="entry name" value="TesA-like"/>
</dbReference>
<dbReference type="PANTHER" id="PTHR11487:SF0">
    <property type="entry name" value="S-ACYL FATTY ACID SYNTHASE THIOESTERASE, MEDIUM CHAIN"/>
    <property type="match status" value="1"/>
</dbReference>
<dbReference type="SUPFAM" id="SSF53474">
    <property type="entry name" value="alpha/beta-Hydrolases"/>
    <property type="match status" value="1"/>
</dbReference>
<dbReference type="InterPro" id="IPR001031">
    <property type="entry name" value="Thioesterase"/>
</dbReference>
<accession>A0ABV9TXK9</accession>
<protein>
    <submittedName>
        <fullName evidence="4">Thioesterase II family protein</fullName>
    </submittedName>
</protein>
<dbReference type="SMART" id="SM00824">
    <property type="entry name" value="PKS_TE"/>
    <property type="match status" value="1"/>
</dbReference>
<evidence type="ECO:0000256" key="1">
    <source>
        <dbReference type="ARBA" id="ARBA00007169"/>
    </source>
</evidence>
<dbReference type="RefSeq" id="WP_378254764.1">
    <property type="nucleotide sequence ID" value="NZ_JBHSIT010000003.1"/>
</dbReference>
<dbReference type="Proteomes" id="UP001595872">
    <property type="component" value="Unassembled WGS sequence"/>
</dbReference>
<sequence>MTRPKLVSPWFWIPHPRPDAELRLFCFPHAGGDASSFTGLSVALPPSVEVWALRLPGRGGRLAERLPRDLDALVRQLVAVLRPELTRPYALLGQSLGAMTAYQVARELAGWRPPVGCVLAALLPPHLWTGPPGPDDPAELAEFLHRVDPATTEILAHPGLREIALSAVTADLALCHGYRYRPAPPLDRPIHALVGDADPTVTPAQMREWARYTTAPFTLSAARAGHLVVQAAPAAAAGAVGRLLPSSTQRP</sequence>
<evidence type="ECO:0000313" key="4">
    <source>
        <dbReference type="EMBL" id="MFC4908291.1"/>
    </source>
</evidence>
<organism evidence="4 5">
    <name type="scientific">Actinomadura gamaensis</name>
    <dbReference type="NCBI Taxonomy" id="1763541"/>
    <lineage>
        <taxon>Bacteria</taxon>
        <taxon>Bacillati</taxon>
        <taxon>Actinomycetota</taxon>
        <taxon>Actinomycetes</taxon>
        <taxon>Streptosporangiales</taxon>
        <taxon>Thermomonosporaceae</taxon>
        <taxon>Actinomadura</taxon>
    </lineage>
</organism>
<evidence type="ECO:0000313" key="5">
    <source>
        <dbReference type="Proteomes" id="UP001595872"/>
    </source>
</evidence>
<dbReference type="InterPro" id="IPR012223">
    <property type="entry name" value="TEII"/>
</dbReference>
<comment type="similarity">
    <text evidence="1">Belongs to the thioesterase family.</text>
</comment>
<comment type="caution">
    <text evidence="4">The sequence shown here is derived from an EMBL/GenBank/DDBJ whole genome shotgun (WGS) entry which is preliminary data.</text>
</comment>